<protein>
    <submittedName>
        <fullName evidence="1">Uncharacterized protein</fullName>
    </submittedName>
</protein>
<organism evidence="1 2">
    <name type="scientific">Streptomyces fuscichromogenes</name>
    <dbReference type="NCBI Taxonomy" id="1324013"/>
    <lineage>
        <taxon>Bacteria</taxon>
        <taxon>Bacillati</taxon>
        <taxon>Actinomycetota</taxon>
        <taxon>Actinomycetes</taxon>
        <taxon>Kitasatosporales</taxon>
        <taxon>Streptomycetaceae</taxon>
        <taxon>Streptomyces</taxon>
    </lineage>
</organism>
<keyword evidence="2" id="KW-1185">Reference proteome</keyword>
<comment type="caution">
    <text evidence="1">The sequence shown here is derived from an EMBL/GenBank/DDBJ whole genome shotgun (WGS) entry which is preliminary data.</text>
</comment>
<reference evidence="1" key="1">
    <citation type="journal article" date="2014" name="Int. J. Syst. Evol. Microbiol.">
        <title>Complete genome sequence of Corynebacterium casei LMG S-19264T (=DSM 44701T), isolated from a smear-ripened cheese.</title>
        <authorList>
            <consortium name="US DOE Joint Genome Institute (JGI-PGF)"/>
            <person name="Walter F."/>
            <person name="Albersmeier A."/>
            <person name="Kalinowski J."/>
            <person name="Ruckert C."/>
        </authorList>
    </citation>
    <scope>NUCLEOTIDE SEQUENCE</scope>
    <source>
        <strain evidence="1">CGMCC 4.7110</strain>
    </source>
</reference>
<accession>A0A917XNF1</accession>
<dbReference type="RefSeq" id="WP_189268535.1">
    <property type="nucleotide sequence ID" value="NZ_BMML01000032.1"/>
</dbReference>
<gene>
    <name evidence="1" type="ORF">GCM10011578_087540</name>
</gene>
<reference evidence="1" key="2">
    <citation type="submission" date="2020-09" db="EMBL/GenBank/DDBJ databases">
        <authorList>
            <person name="Sun Q."/>
            <person name="Zhou Y."/>
        </authorList>
    </citation>
    <scope>NUCLEOTIDE SEQUENCE</scope>
    <source>
        <strain evidence="1">CGMCC 4.7110</strain>
    </source>
</reference>
<dbReference type="Proteomes" id="UP000653411">
    <property type="component" value="Unassembled WGS sequence"/>
</dbReference>
<sequence length="138" mass="15379">MPHQASPQDTVYVVARPGMPVEVFAIEEEATEFATSCHGEVVASPVRTLSSGVRLHDRQVVVENGKVVSERESVVWCFDDDQADIAHAFIESVPDPGRQRWYLAGWGQDAERLRREMEPFIGAAIKTSTPQPDLVARY</sequence>
<evidence type="ECO:0000313" key="2">
    <source>
        <dbReference type="Proteomes" id="UP000653411"/>
    </source>
</evidence>
<evidence type="ECO:0000313" key="1">
    <source>
        <dbReference type="EMBL" id="GGN40251.1"/>
    </source>
</evidence>
<proteinExistence type="predicted"/>
<name>A0A917XNF1_9ACTN</name>
<dbReference type="AlphaFoldDB" id="A0A917XNF1"/>
<dbReference type="EMBL" id="BMML01000032">
    <property type="protein sequence ID" value="GGN40251.1"/>
    <property type="molecule type" value="Genomic_DNA"/>
</dbReference>